<dbReference type="Gene3D" id="3.40.250.10">
    <property type="entry name" value="Rhodanese-like domain"/>
    <property type="match status" value="1"/>
</dbReference>
<gene>
    <name evidence="1" type="ORF">L2299_07335</name>
</gene>
<dbReference type="Proteomes" id="UP001152308">
    <property type="component" value="Unassembled WGS sequence"/>
</dbReference>
<protein>
    <submittedName>
        <fullName evidence="1">Rhodanese-like domain-containing protein</fullName>
    </submittedName>
</protein>
<organism evidence="1 2">
    <name type="scientific">Gordonia hongkongensis</name>
    <dbReference type="NCBI Taxonomy" id="1701090"/>
    <lineage>
        <taxon>Bacteria</taxon>
        <taxon>Bacillati</taxon>
        <taxon>Actinomycetota</taxon>
        <taxon>Actinomycetes</taxon>
        <taxon>Mycobacteriales</taxon>
        <taxon>Gordoniaceae</taxon>
        <taxon>Gordonia</taxon>
    </lineage>
</organism>
<reference evidence="1" key="1">
    <citation type="journal article" date="2022" name="Data Brief">
        <title>Draft genome sequence data of Gordonia hongkongensis strain EUFUS-Z928 isolated from the octocoral Eunicea fusca.</title>
        <authorList>
            <person name="Sanchez-Suarez J."/>
            <person name="Diaz L."/>
            <person name="Melo-Bolivar J."/>
            <person name="Villamil L."/>
        </authorList>
    </citation>
    <scope>NUCLEOTIDE SEQUENCE</scope>
    <source>
        <strain evidence="1">EUFUS-Z928</strain>
    </source>
</reference>
<sequence length="160" mass="17018">MTASVASSVRPSSTGSVFAPASVFAAVPPTVAPAPSAPLSLRVEDYAFAVAAGATPVDVRSHRRRQLDGALFGALAIDAVEVLDRLTPDTPDSLRVARPESRWILVSEDGHEAEWLAWHLQARGVHGAVFVVGGHRRMRSARVNGRIRPDDLAVISAHES</sequence>
<proteinExistence type="predicted"/>
<dbReference type="EMBL" id="JAKJLQ010000004">
    <property type="protein sequence ID" value="MDF6100863.1"/>
    <property type="molecule type" value="Genomic_DNA"/>
</dbReference>
<comment type="caution">
    <text evidence="1">The sequence shown here is derived from an EMBL/GenBank/DDBJ whole genome shotgun (WGS) entry which is preliminary data.</text>
</comment>
<evidence type="ECO:0000313" key="1">
    <source>
        <dbReference type="EMBL" id="MDF6100863.1"/>
    </source>
</evidence>
<evidence type="ECO:0000313" key="2">
    <source>
        <dbReference type="Proteomes" id="UP001152308"/>
    </source>
</evidence>
<dbReference type="InterPro" id="IPR036873">
    <property type="entry name" value="Rhodanese-like_dom_sf"/>
</dbReference>
<name>A0ABT6BSA2_9ACTN</name>
<dbReference type="SUPFAM" id="SSF52821">
    <property type="entry name" value="Rhodanese/Cell cycle control phosphatase"/>
    <property type="match status" value="1"/>
</dbReference>
<dbReference type="RefSeq" id="WP_058249903.1">
    <property type="nucleotide sequence ID" value="NZ_JAKJLQ010000004.1"/>
</dbReference>
<keyword evidence="2" id="KW-1185">Reference proteome</keyword>
<accession>A0ABT6BSA2</accession>
<reference evidence="1" key="2">
    <citation type="submission" date="2022-01" db="EMBL/GenBank/DDBJ databases">
        <authorList>
            <person name="Sanchez-Suarez J."/>
            <person name="Villamil L."/>
            <person name="Diaz L.E."/>
        </authorList>
    </citation>
    <scope>NUCLEOTIDE SEQUENCE</scope>
    <source>
        <strain evidence="1">EUFUS-Z928</strain>
    </source>
</reference>